<gene>
    <name evidence="1" type="ORF">GA0061098_101124</name>
</gene>
<dbReference type="RefSeq" id="WP_091960454.1">
    <property type="nucleotide sequence ID" value="NZ_FMAI01000011.1"/>
</dbReference>
<dbReference type="InterPro" id="IPR036736">
    <property type="entry name" value="ACP-like_sf"/>
</dbReference>
<name>A0A1C3WZ87_9BRAD</name>
<proteinExistence type="predicted"/>
<evidence type="ECO:0000313" key="1">
    <source>
        <dbReference type="EMBL" id="SCB45327.1"/>
    </source>
</evidence>
<keyword evidence="2" id="KW-1185">Reference proteome</keyword>
<sequence length="116" mass="12391">MATTVSTPQVVTFPAAQVEACIRDALAHQAADQAILRPHLPSVPGIVPGPSWEPEVDSLVAVEIICAVEEMLGLKLPATFSPRGGYDSAEACVNDLMSQAQVVWEQSTKETQPHDQ</sequence>
<accession>A0A1C3WZ87</accession>
<evidence type="ECO:0000313" key="2">
    <source>
        <dbReference type="Proteomes" id="UP000199184"/>
    </source>
</evidence>
<organism evidence="1 2">
    <name type="scientific">Bradyrhizobium shewense</name>
    <dbReference type="NCBI Taxonomy" id="1761772"/>
    <lineage>
        <taxon>Bacteria</taxon>
        <taxon>Pseudomonadati</taxon>
        <taxon>Pseudomonadota</taxon>
        <taxon>Alphaproteobacteria</taxon>
        <taxon>Hyphomicrobiales</taxon>
        <taxon>Nitrobacteraceae</taxon>
        <taxon>Bradyrhizobium</taxon>
    </lineage>
</organism>
<protein>
    <submittedName>
        <fullName evidence="1">Uncharacterized protein</fullName>
    </submittedName>
</protein>
<dbReference type="EMBL" id="FMAI01000011">
    <property type="protein sequence ID" value="SCB45327.1"/>
    <property type="molecule type" value="Genomic_DNA"/>
</dbReference>
<reference evidence="2" key="1">
    <citation type="submission" date="2016-08" db="EMBL/GenBank/DDBJ databases">
        <authorList>
            <person name="Varghese N."/>
            <person name="Submissions Spin"/>
        </authorList>
    </citation>
    <scope>NUCLEOTIDE SEQUENCE [LARGE SCALE GENOMIC DNA]</scope>
    <source>
        <strain evidence="2">ERR11</strain>
    </source>
</reference>
<dbReference type="Proteomes" id="UP000199184">
    <property type="component" value="Unassembled WGS sequence"/>
</dbReference>
<dbReference type="SUPFAM" id="SSF47336">
    <property type="entry name" value="ACP-like"/>
    <property type="match status" value="1"/>
</dbReference>
<dbReference type="AlphaFoldDB" id="A0A1C3WZ87"/>